<dbReference type="Pfam" id="PF02626">
    <property type="entry name" value="CT_A_B"/>
    <property type="match status" value="1"/>
</dbReference>
<dbReference type="EC" id="3.5.1.54" evidence="5"/>
<dbReference type="SMART" id="SM00797">
    <property type="entry name" value="AHS2"/>
    <property type="match status" value="1"/>
</dbReference>
<keyword evidence="3" id="KW-0067">ATP-binding</keyword>
<dbReference type="EMBL" id="CACVAP010000092">
    <property type="protein sequence ID" value="CAA6819238.1"/>
    <property type="molecule type" value="Genomic_DNA"/>
</dbReference>
<evidence type="ECO:0000313" key="5">
    <source>
        <dbReference type="EMBL" id="CAA6819238.1"/>
    </source>
</evidence>
<evidence type="ECO:0000256" key="2">
    <source>
        <dbReference type="ARBA" id="ARBA00022801"/>
    </source>
</evidence>
<sequence>MTRCNLKGFKVLQAGLFTTLQDQGRNGYKHLGITESGAMDEYAYLWSQKLLNNKNANALEVMVGLKIEVQESTIIAICGADLGFEINGMSKPIWQTYSVQVGDVLSFPKRVSGQRSYLAVKDGFHTKKEYGSYATTLKENIGSKVQKNDILTFTTQMNYPKKYVKKAYIPNYNKTLTLRLSLSYQDRYFSQEEQEKFFNSDYEITLESNRMGAKLKGKPISPKENGIISEGICFGSVQIPQDGQPILLLKERQTIGGYPKIGTVLAIDCFRFAQLSVGDKVRFEKIDLKMAREKTLKFYNFFKDDKED</sequence>
<feature type="domain" description="Carboxyltransferase" evidence="4">
    <location>
        <begin position="30"/>
        <end position="302"/>
    </location>
</feature>
<evidence type="ECO:0000256" key="1">
    <source>
        <dbReference type="ARBA" id="ARBA00022741"/>
    </source>
</evidence>
<dbReference type="InterPro" id="IPR029000">
    <property type="entry name" value="Cyclophilin-like_dom_sf"/>
</dbReference>
<dbReference type="AlphaFoldDB" id="A0A6S6TSM4"/>
<dbReference type="InterPro" id="IPR003778">
    <property type="entry name" value="CT_A_B"/>
</dbReference>
<keyword evidence="1" id="KW-0547">Nucleotide-binding</keyword>
<dbReference type="SUPFAM" id="SSF50891">
    <property type="entry name" value="Cyclophilin-like"/>
    <property type="match status" value="1"/>
</dbReference>
<gene>
    <name evidence="5" type="ORF">HELGO_WM7870</name>
</gene>
<dbReference type="GO" id="GO:0005524">
    <property type="term" value="F:ATP binding"/>
    <property type="evidence" value="ECO:0007669"/>
    <property type="project" value="UniProtKB-KW"/>
</dbReference>
<keyword evidence="2 5" id="KW-0378">Hydrolase</keyword>
<dbReference type="InterPro" id="IPR052708">
    <property type="entry name" value="PxpC"/>
</dbReference>
<dbReference type="PANTHER" id="PTHR43309:SF5">
    <property type="entry name" value="5-OXOPROLINASE SUBUNIT C"/>
    <property type="match status" value="1"/>
</dbReference>
<reference evidence="5" key="1">
    <citation type="submission" date="2020-01" db="EMBL/GenBank/DDBJ databases">
        <authorList>
            <person name="Meier V. D."/>
            <person name="Meier V D."/>
        </authorList>
    </citation>
    <scope>NUCLEOTIDE SEQUENCE</scope>
    <source>
        <strain evidence="5">HLG_WM_MAG_06</strain>
    </source>
</reference>
<dbReference type="Gene3D" id="2.40.100.10">
    <property type="entry name" value="Cyclophilin-like"/>
    <property type="match status" value="1"/>
</dbReference>
<name>A0A6S6TSM4_9BACT</name>
<evidence type="ECO:0000256" key="3">
    <source>
        <dbReference type="ARBA" id="ARBA00022840"/>
    </source>
</evidence>
<dbReference type="GO" id="GO:0004039">
    <property type="term" value="F:allophanate hydrolase activity"/>
    <property type="evidence" value="ECO:0007669"/>
    <property type="project" value="UniProtKB-EC"/>
</dbReference>
<accession>A0A6S6TSM4</accession>
<proteinExistence type="predicted"/>
<dbReference type="PANTHER" id="PTHR43309">
    <property type="entry name" value="5-OXOPROLINASE SUBUNIT C"/>
    <property type="match status" value="1"/>
</dbReference>
<organism evidence="5">
    <name type="scientific">uncultured Sulfurovum sp</name>
    <dbReference type="NCBI Taxonomy" id="269237"/>
    <lineage>
        <taxon>Bacteria</taxon>
        <taxon>Pseudomonadati</taxon>
        <taxon>Campylobacterota</taxon>
        <taxon>Epsilonproteobacteria</taxon>
        <taxon>Campylobacterales</taxon>
        <taxon>Sulfurovaceae</taxon>
        <taxon>Sulfurovum</taxon>
        <taxon>environmental samples</taxon>
    </lineage>
</organism>
<evidence type="ECO:0000259" key="4">
    <source>
        <dbReference type="SMART" id="SM00797"/>
    </source>
</evidence>
<protein>
    <submittedName>
        <fullName evidence="5">Allophanate hydrolase 2 subunit 2 (EC)</fullName>
        <ecNumber evidence="5">3.5.1.54</ecNumber>
    </submittedName>
</protein>